<keyword evidence="1" id="KW-0285">Flavoprotein</keyword>
<name>A0A2V1IPW5_9BACT</name>
<dbReference type="PANTHER" id="PTHR43278:SF2">
    <property type="entry name" value="IRON-SULFUR FLAVOPROTEIN"/>
    <property type="match status" value="1"/>
</dbReference>
<evidence type="ECO:0000256" key="2">
    <source>
        <dbReference type="ARBA" id="ARBA00022643"/>
    </source>
</evidence>
<dbReference type="GO" id="GO:0016491">
    <property type="term" value="F:oxidoreductase activity"/>
    <property type="evidence" value="ECO:0007669"/>
    <property type="project" value="InterPro"/>
</dbReference>
<dbReference type="Gene3D" id="3.40.50.360">
    <property type="match status" value="1"/>
</dbReference>
<dbReference type="InterPro" id="IPR029039">
    <property type="entry name" value="Flavoprotein-like_sf"/>
</dbReference>
<evidence type="ECO:0000313" key="5">
    <source>
        <dbReference type="Proteomes" id="UP000244905"/>
    </source>
</evidence>
<dbReference type="Pfam" id="PF03358">
    <property type="entry name" value="FMN_red"/>
    <property type="match status" value="1"/>
</dbReference>
<reference evidence="5" key="1">
    <citation type="submission" date="2018-02" db="EMBL/GenBank/DDBJ databases">
        <authorList>
            <person name="Clavel T."/>
            <person name="Strowig T."/>
        </authorList>
    </citation>
    <scope>NUCLEOTIDE SEQUENCE [LARGE SCALE GENOMIC DNA]</scope>
    <source>
        <strain evidence="5">DSM 103720</strain>
    </source>
</reference>
<evidence type="ECO:0000313" key="4">
    <source>
        <dbReference type="EMBL" id="PWB01810.1"/>
    </source>
</evidence>
<dbReference type="RefSeq" id="WP_107032533.1">
    <property type="nucleotide sequence ID" value="NZ_PUEC01000018.1"/>
</dbReference>
<organism evidence="4 5">
    <name type="scientific">Duncaniella muris</name>
    <dbReference type="NCBI Taxonomy" id="2094150"/>
    <lineage>
        <taxon>Bacteria</taxon>
        <taxon>Pseudomonadati</taxon>
        <taxon>Bacteroidota</taxon>
        <taxon>Bacteroidia</taxon>
        <taxon>Bacteroidales</taxon>
        <taxon>Muribaculaceae</taxon>
        <taxon>Duncaniella</taxon>
    </lineage>
</organism>
<keyword evidence="2" id="KW-0288">FMN</keyword>
<dbReference type="PANTHER" id="PTHR43278">
    <property type="entry name" value="NAD(P)H-DEPENDENT FMN-CONTAINING OXIDOREDUCTASE YWQN-RELATED"/>
    <property type="match status" value="1"/>
</dbReference>
<dbReference type="Proteomes" id="UP000244905">
    <property type="component" value="Unassembled WGS sequence"/>
</dbReference>
<comment type="caution">
    <text evidence="4">The sequence shown here is derived from an EMBL/GenBank/DDBJ whole genome shotgun (WGS) entry which is preliminary data.</text>
</comment>
<gene>
    <name evidence="4" type="ORF">C5O23_08560</name>
</gene>
<dbReference type="InterPro" id="IPR005025">
    <property type="entry name" value="FMN_Rdtase-like_dom"/>
</dbReference>
<evidence type="ECO:0000259" key="3">
    <source>
        <dbReference type="Pfam" id="PF03358"/>
    </source>
</evidence>
<dbReference type="GeneID" id="82526395"/>
<evidence type="ECO:0000256" key="1">
    <source>
        <dbReference type="ARBA" id="ARBA00022630"/>
    </source>
</evidence>
<feature type="domain" description="NADPH-dependent FMN reductase-like" evidence="3">
    <location>
        <begin position="2"/>
        <end position="128"/>
    </location>
</feature>
<dbReference type="SUPFAM" id="SSF52218">
    <property type="entry name" value="Flavoproteins"/>
    <property type="match status" value="1"/>
</dbReference>
<dbReference type="EMBL" id="PUEC01000018">
    <property type="protein sequence ID" value="PWB01810.1"/>
    <property type="molecule type" value="Genomic_DNA"/>
</dbReference>
<accession>A0A2V1IPW5</accession>
<sequence>MVINGSPRRNGNTLRMADSVVAGIQTVLSEVEVKWYDLYEFRYSGCRSCFACKAKDGGSYGRCVIDDDLSAVLDQIADADCLIVASPVYLMDVSGQTRSFAERLCFSLGSYEKGYRLLAKKNMPVVTVYTMNALPEMASYRAFDNIEYFLGHIFSLPRRLCALNIYQFQDYTKYVVETFSELEKAYWRDVHFKDDLQAAFDAGKDIAGQLHEG</sequence>
<dbReference type="InterPro" id="IPR051796">
    <property type="entry name" value="ISF_SsuE-like"/>
</dbReference>
<dbReference type="AlphaFoldDB" id="A0A2V1IPW5"/>
<protein>
    <submittedName>
        <fullName evidence="4">Flavodoxin family protein</fullName>
    </submittedName>
</protein>
<keyword evidence="5" id="KW-1185">Reference proteome</keyword>
<proteinExistence type="predicted"/>